<sequence length="482" mass="53483">LSESMSILPSRPIIPHTQSTCPSCSTPFEYPTPYNAFGSTLQIRCFQCNNVVSTTHGASSSTPPPNSTSNSNNGGAGARKRKIGTQERPLETAYYDILEIPVNASEDEIKKAYRRLAIKYHPDKNRDDPNAEEKFKSLSIAYQTLSSPPLRRKYNEFGSSSSSSPDSSSYIDPEEVFGAIFGGERFVGIIGEIGLARDMKSALQEGEEDEQVKDDGGGRARDKKGRIILTPEEKAKKDAKERQAAEEVSLGFIIGNLIIREERVRKLIVELERKLSIYTESATGDAVLDRELGESWRQICLLEAEDLKNESYGLELLHTIGFVYDSKARHWMESQRYFGVGGWVHNVQGKYHVFSETVSTLRSAMDLKAVFDQIAAAEKNGTLSDTERKKLEEQAAEKGLLALFKGAKLEIESVLRETCDRISMAKLKLRAQALQILGEAYMSVKKDGEGATGEGGVESEYVRVDTRGSRERDERRAQGGGR</sequence>
<gene>
    <name evidence="3" type="ORF">SISNIDRAFT_409164</name>
</gene>
<dbReference type="EMBL" id="KV419402">
    <property type="protein sequence ID" value="KZS95250.1"/>
    <property type="molecule type" value="Genomic_DNA"/>
</dbReference>
<dbReference type="Pfam" id="PF14308">
    <property type="entry name" value="DnaJ-X"/>
    <property type="match status" value="1"/>
</dbReference>
<dbReference type="InterPro" id="IPR036869">
    <property type="entry name" value="J_dom_sf"/>
</dbReference>
<feature type="region of interest" description="Disordered" evidence="1">
    <location>
        <begin position="447"/>
        <end position="482"/>
    </location>
</feature>
<feature type="compositionally biased region" description="Basic and acidic residues" evidence="1">
    <location>
        <begin position="231"/>
        <end position="241"/>
    </location>
</feature>
<dbReference type="PROSITE" id="PS50076">
    <property type="entry name" value="DNAJ_2"/>
    <property type="match status" value="1"/>
</dbReference>
<evidence type="ECO:0000256" key="1">
    <source>
        <dbReference type="SAM" id="MobiDB-lite"/>
    </source>
</evidence>
<feature type="compositionally biased region" description="Basic and acidic residues" evidence="1">
    <location>
        <begin position="460"/>
        <end position="482"/>
    </location>
</feature>
<feature type="compositionally biased region" description="Low complexity" evidence="1">
    <location>
        <begin position="57"/>
        <end position="73"/>
    </location>
</feature>
<accession>A0A164WPY8</accession>
<feature type="region of interest" description="Disordered" evidence="1">
    <location>
        <begin position="151"/>
        <end position="170"/>
    </location>
</feature>
<reference evidence="3 4" key="1">
    <citation type="journal article" date="2016" name="Mol. Biol. Evol.">
        <title>Comparative Genomics of Early-Diverging Mushroom-Forming Fungi Provides Insights into the Origins of Lignocellulose Decay Capabilities.</title>
        <authorList>
            <person name="Nagy L.G."/>
            <person name="Riley R."/>
            <person name="Tritt A."/>
            <person name="Adam C."/>
            <person name="Daum C."/>
            <person name="Floudas D."/>
            <person name="Sun H."/>
            <person name="Yadav J.S."/>
            <person name="Pangilinan J."/>
            <person name="Larsson K.H."/>
            <person name="Matsuura K."/>
            <person name="Barry K."/>
            <person name="Labutti K."/>
            <person name="Kuo R."/>
            <person name="Ohm R.A."/>
            <person name="Bhattacharya S.S."/>
            <person name="Shirouzu T."/>
            <person name="Yoshinaga Y."/>
            <person name="Martin F.M."/>
            <person name="Grigoriev I.V."/>
            <person name="Hibbett D.S."/>
        </authorList>
    </citation>
    <scope>NUCLEOTIDE SEQUENCE [LARGE SCALE GENOMIC DNA]</scope>
    <source>
        <strain evidence="3 4">HHB9708</strain>
    </source>
</reference>
<dbReference type="Pfam" id="PF00226">
    <property type="entry name" value="DnaJ"/>
    <property type="match status" value="1"/>
</dbReference>
<dbReference type="Gene3D" id="1.10.287.110">
    <property type="entry name" value="DnaJ domain"/>
    <property type="match status" value="1"/>
</dbReference>
<evidence type="ECO:0000313" key="4">
    <source>
        <dbReference type="Proteomes" id="UP000076722"/>
    </source>
</evidence>
<feature type="compositionally biased region" description="Low complexity" evidence="1">
    <location>
        <begin position="159"/>
        <end position="169"/>
    </location>
</feature>
<feature type="domain" description="J" evidence="2">
    <location>
        <begin position="93"/>
        <end position="158"/>
    </location>
</feature>
<dbReference type="STRING" id="1314777.A0A164WPY8"/>
<dbReference type="CDD" id="cd06257">
    <property type="entry name" value="DnaJ"/>
    <property type="match status" value="1"/>
</dbReference>
<evidence type="ECO:0000313" key="3">
    <source>
        <dbReference type="EMBL" id="KZS95250.1"/>
    </source>
</evidence>
<keyword evidence="4" id="KW-1185">Reference proteome</keyword>
<dbReference type="SMART" id="SM00271">
    <property type="entry name" value="DnaJ"/>
    <property type="match status" value="1"/>
</dbReference>
<dbReference type="InterPro" id="IPR001623">
    <property type="entry name" value="DnaJ_domain"/>
</dbReference>
<dbReference type="PRINTS" id="PR00625">
    <property type="entry name" value="JDOMAIN"/>
</dbReference>
<evidence type="ECO:0000259" key="2">
    <source>
        <dbReference type="PROSITE" id="PS50076"/>
    </source>
</evidence>
<feature type="region of interest" description="Disordered" evidence="1">
    <location>
        <begin position="201"/>
        <end position="241"/>
    </location>
</feature>
<dbReference type="Proteomes" id="UP000076722">
    <property type="component" value="Unassembled WGS sequence"/>
</dbReference>
<dbReference type="PANTHER" id="PTHR44924:SF1">
    <property type="entry name" value="DNAJ SUBFAMILY A MEMBER 2"/>
    <property type="match status" value="1"/>
</dbReference>
<dbReference type="InterPro" id="IPR026894">
    <property type="entry name" value="DnaJ_X"/>
</dbReference>
<dbReference type="SUPFAM" id="SSF46565">
    <property type="entry name" value="Chaperone J-domain"/>
    <property type="match status" value="1"/>
</dbReference>
<proteinExistence type="predicted"/>
<dbReference type="PANTHER" id="PTHR44924">
    <property type="entry name" value="DNAJ SUBFAMILY A MEMBER 2"/>
    <property type="match status" value="1"/>
</dbReference>
<feature type="region of interest" description="Disordered" evidence="1">
    <location>
        <begin position="54"/>
        <end position="85"/>
    </location>
</feature>
<dbReference type="AlphaFoldDB" id="A0A164WPY8"/>
<protein>
    <submittedName>
        <fullName evidence="3">DnaJ-domain-containing protein</fullName>
    </submittedName>
</protein>
<organism evidence="3 4">
    <name type="scientific">Sistotremastrum niveocremeum HHB9708</name>
    <dbReference type="NCBI Taxonomy" id="1314777"/>
    <lineage>
        <taxon>Eukaryota</taxon>
        <taxon>Fungi</taxon>
        <taxon>Dikarya</taxon>
        <taxon>Basidiomycota</taxon>
        <taxon>Agaricomycotina</taxon>
        <taxon>Agaricomycetes</taxon>
        <taxon>Sistotremastrales</taxon>
        <taxon>Sistotremastraceae</taxon>
        <taxon>Sertulicium</taxon>
        <taxon>Sertulicium niveocremeum</taxon>
    </lineage>
</organism>
<dbReference type="OrthoDB" id="552049at2759"/>
<feature type="non-terminal residue" evidence="3">
    <location>
        <position position="1"/>
    </location>
</feature>
<name>A0A164WPY8_9AGAM</name>